<dbReference type="AlphaFoldDB" id="A0A8J5VFC8"/>
<dbReference type="Pfam" id="PF00026">
    <property type="entry name" value="Asp"/>
    <property type="match status" value="1"/>
</dbReference>
<feature type="active site" evidence="2">
    <location>
        <position position="237"/>
    </location>
</feature>
<dbReference type="Proteomes" id="UP000729402">
    <property type="component" value="Unassembled WGS sequence"/>
</dbReference>
<keyword evidence="1" id="KW-0378">Hydrolase</keyword>
<gene>
    <name evidence="4" type="ORF">GUJ93_ZPchr0005g14961</name>
</gene>
<evidence type="ECO:0000313" key="5">
    <source>
        <dbReference type="Proteomes" id="UP000729402"/>
    </source>
</evidence>
<proteinExistence type="predicted"/>
<dbReference type="InterPro" id="IPR001461">
    <property type="entry name" value="Aspartic_peptidase_A1"/>
</dbReference>
<evidence type="ECO:0000313" key="4">
    <source>
        <dbReference type="EMBL" id="KAG8068417.1"/>
    </source>
</evidence>
<comment type="caution">
    <text evidence="4">The sequence shown here is derived from an EMBL/GenBank/DDBJ whole genome shotgun (WGS) entry which is preliminary data.</text>
</comment>
<dbReference type="InterPro" id="IPR034161">
    <property type="entry name" value="Pepsin-like_plant"/>
</dbReference>
<dbReference type="OrthoDB" id="2747330at2759"/>
<dbReference type="PROSITE" id="PS51767">
    <property type="entry name" value="PEPTIDASE_A1"/>
    <property type="match status" value="1"/>
</dbReference>
<dbReference type="EMBL" id="JAAALK010000284">
    <property type="protein sequence ID" value="KAG8068417.1"/>
    <property type="molecule type" value="Genomic_DNA"/>
</dbReference>
<dbReference type="CDD" id="cd05476">
    <property type="entry name" value="pepsin_A_like_plant"/>
    <property type="match status" value="1"/>
</dbReference>
<name>A0A8J5VFC8_ZIZPA</name>
<reference evidence="4" key="1">
    <citation type="journal article" date="2021" name="bioRxiv">
        <title>Whole Genome Assembly and Annotation of Northern Wild Rice, Zizania palustris L., Supports a Whole Genome Duplication in the Zizania Genus.</title>
        <authorList>
            <person name="Haas M."/>
            <person name="Kono T."/>
            <person name="Macchietto M."/>
            <person name="Millas R."/>
            <person name="McGilp L."/>
            <person name="Shao M."/>
            <person name="Duquette J."/>
            <person name="Hirsch C.N."/>
            <person name="Kimball J."/>
        </authorList>
    </citation>
    <scope>NUCLEOTIDE SEQUENCE</scope>
    <source>
        <tissue evidence="4">Fresh leaf tissue</tissue>
    </source>
</reference>
<dbReference type="GO" id="GO:0006508">
    <property type="term" value="P:proteolysis"/>
    <property type="evidence" value="ECO:0007669"/>
    <property type="project" value="UniProtKB-KW"/>
</dbReference>
<dbReference type="PANTHER" id="PTHR13683:SF768">
    <property type="entry name" value="EUKARYOTIC ASPARTYL PROTEASE FAMILY PROTEIN"/>
    <property type="match status" value="1"/>
</dbReference>
<dbReference type="InterPro" id="IPR033121">
    <property type="entry name" value="PEPTIDASE_A1"/>
</dbReference>
<dbReference type="PANTHER" id="PTHR13683">
    <property type="entry name" value="ASPARTYL PROTEASES"/>
    <property type="match status" value="1"/>
</dbReference>
<keyword evidence="5" id="KW-1185">Reference proteome</keyword>
<dbReference type="GO" id="GO:0004190">
    <property type="term" value="F:aspartic-type endopeptidase activity"/>
    <property type="evidence" value="ECO:0007669"/>
    <property type="project" value="InterPro"/>
</dbReference>
<accession>A0A8J5VFC8</accession>
<evidence type="ECO:0000256" key="1">
    <source>
        <dbReference type="ARBA" id="ARBA00022670"/>
    </source>
</evidence>
<evidence type="ECO:0000259" key="3">
    <source>
        <dbReference type="PROSITE" id="PS51767"/>
    </source>
</evidence>
<organism evidence="4 5">
    <name type="scientific">Zizania palustris</name>
    <name type="common">Northern wild rice</name>
    <dbReference type="NCBI Taxonomy" id="103762"/>
    <lineage>
        <taxon>Eukaryota</taxon>
        <taxon>Viridiplantae</taxon>
        <taxon>Streptophyta</taxon>
        <taxon>Embryophyta</taxon>
        <taxon>Tracheophyta</taxon>
        <taxon>Spermatophyta</taxon>
        <taxon>Magnoliopsida</taxon>
        <taxon>Liliopsida</taxon>
        <taxon>Poales</taxon>
        <taxon>Poaceae</taxon>
        <taxon>BOP clade</taxon>
        <taxon>Oryzoideae</taxon>
        <taxon>Oryzeae</taxon>
        <taxon>Zizaniinae</taxon>
        <taxon>Zizania</taxon>
    </lineage>
</organism>
<feature type="active site" evidence="2">
    <location>
        <position position="49"/>
    </location>
</feature>
<evidence type="ECO:0000256" key="2">
    <source>
        <dbReference type="PIRSR" id="PIRSR601461-1"/>
    </source>
</evidence>
<reference evidence="4" key="2">
    <citation type="submission" date="2021-02" db="EMBL/GenBank/DDBJ databases">
        <authorList>
            <person name="Kimball J.A."/>
            <person name="Haas M.W."/>
            <person name="Macchietto M."/>
            <person name="Kono T."/>
            <person name="Duquette J."/>
            <person name="Shao M."/>
        </authorList>
    </citation>
    <scope>NUCLEOTIDE SEQUENCE</scope>
    <source>
        <tissue evidence="4">Fresh leaf tissue</tissue>
    </source>
</reference>
<sequence length="408" mass="45235">MGSFRNRHARALAATDIPLGGLGLINYSGLYYAKIRIGTPPQRYFVQVDTGSDIFWINCVSCYQCPRESDLGFNLTLYDPKESSTADWVQCKNEFCQGTFVSDLVQYDQVTGNGQTQPTNTSIVFGCGYQQGGSLNTSNGAIDGIVGFSKPNTTMLSQLAATGKTKKIFAHCLDTTKGGGIFAIGDVVEPRVKTTPLADNDKYHYNVNLMSIVVGGTVLELPADIFETSKTKGTIIDSGTTMAYLPEIVYNKIIPAIFAKHQDIKLRDHDDYFGQCFQFNDSVDFVFPNVTFHFKDDLALNVYPYDYLLEIETNIYCVGFRNGSFEHESTKNLVILGDLVLSDKLVLYDLENNVIGWTDKYNCSSSIKIKDEETGNIYSAAQAQLLLQQPFATTNESDGNYSRHNDPT</sequence>
<protein>
    <recommendedName>
        <fullName evidence="3">Peptidase A1 domain-containing protein</fullName>
    </recommendedName>
</protein>
<feature type="domain" description="Peptidase A1" evidence="3">
    <location>
        <begin position="31"/>
        <end position="358"/>
    </location>
</feature>
<keyword evidence="1" id="KW-0645">Protease</keyword>